<dbReference type="SUPFAM" id="SSF54211">
    <property type="entry name" value="Ribosomal protein S5 domain 2-like"/>
    <property type="match status" value="1"/>
</dbReference>
<dbReference type="InterPro" id="IPR035647">
    <property type="entry name" value="EFG_III/V"/>
</dbReference>
<dbReference type="InterPro" id="IPR005225">
    <property type="entry name" value="Small_GTP-bd"/>
</dbReference>
<dbReference type="Pfam" id="PF14492">
    <property type="entry name" value="EFG_III"/>
    <property type="match status" value="1"/>
</dbReference>
<dbReference type="PROSITE" id="PS51722">
    <property type="entry name" value="G_TR_2"/>
    <property type="match status" value="1"/>
</dbReference>
<dbReference type="Gene3D" id="3.30.70.240">
    <property type="match status" value="1"/>
</dbReference>
<accession>A0ABN7P274</accession>
<dbReference type="CDD" id="cd04096">
    <property type="entry name" value="eEF2_snRNP_like_C"/>
    <property type="match status" value="1"/>
</dbReference>
<dbReference type="Gene3D" id="3.40.50.300">
    <property type="entry name" value="P-loop containing nucleotide triphosphate hydrolases"/>
    <property type="match status" value="1"/>
</dbReference>
<dbReference type="SMART" id="SM00838">
    <property type="entry name" value="EFG_C"/>
    <property type="match status" value="1"/>
</dbReference>
<reference evidence="4" key="1">
    <citation type="submission" date="2021-03" db="EMBL/GenBank/DDBJ databases">
        <authorList>
            <person name="Tran Van P."/>
        </authorList>
    </citation>
    <scope>NUCLEOTIDE SEQUENCE</scope>
</reference>
<dbReference type="CDD" id="cd16261">
    <property type="entry name" value="EF2_snRNP_III"/>
    <property type="match status" value="1"/>
</dbReference>
<dbReference type="InterPro" id="IPR027417">
    <property type="entry name" value="P-loop_NTPase"/>
</dbReference>
<keyword evidence="5" id="KW-1185">Reference proteome</keyword>
<evidence type="ECO:0000313" key="5">
    <source>
        <dbReference type="Proteomes" id="UP001153148"/>
    </source>
</evidence>
<organism evidence="4 5">
    <name type="scientific">Timema podura</name>
    <name type="common">Walking stick</name>
    <dbReference type="NCBI Taxonomy" id="61482"/>
    <lineage>
        <taxon>Eukaryota</taxon>
        <taxon>Metazoa</taxon>
        <taxon>Ecdysozoa</taxon>
        <taxon>Arthropoda</taxon>
        <taxon>Hexapoda</taxon>
        <taxon>Insecta</taxon>
        <taxon>Pterygota</taxon>
        <taxon>Neoptera</taxon>
        <taxon>Polyneoptera</taxon>
        <taxon>Phasmatodea</taxon>
        <taxon>Timematodea</taxon>
        <taxon>Timematoidea</taxon>
        <taxon>Timematidae</taxon>
        <taxon>Timema</taxon>
    </lineage>
</organism>
<evidence type="ECO:0000256" key="1">
    <source>
        <dbReference type="ARBA" id="ARBA00022741"/>
    </source>
</evidence>
<dbReference type="Pfam" id="PF00679">
    <property type="entry name" value="EFG_C"/>
    <property type="match status" value="1"/>
</dbReference>
<evidence type="ECO:0000259" key="3">
    <source>
        <dbReference type="PROSITE" id="PS51722"/>
    </source>
</evidence>
<dbReference type="SUPFAM" id="SSF54980">
    <property type="entry name" value="EF-G C-terminal domain-like"/>
    <property type="match status" value="2"/>
</dbReference>
<dbReference type="Pfam" id="PF03144">
    <property type="entry name" value="GTP_EFTU_D2"/>
    <property type="match status" value="1"/>
</dbReference>
<dbReference type="Gene3D" id="2.40.30.10">
    <property type="entry name" value="Translation factors"/>
    <property type="match status" value="1"/>
</dbReference>
<gene>
    <name evidence="4" type="ORF">TPAB3V08_LOCUS7046</name>
</gene>
<dbReference type="InterPro" id="IPR009000">
    <property type="entry name" value="Transl_B-barrel_sf"/>
</dbReference>
<dbReference type="EMBL" id="CAJPIN010011362">
    <property type="protein sequence ID" value="CAG2060088.1"/>
    <property type="molecule type" value="Genomic_DNA"/>
</dbReference>
<keyword evidence="2" id="KW-0342">GTP-binding</keyword>
<dbReference type="Pfam" id="PF00009">
    <property type="entry name" value="GTP_EFTU"/>
    <property type="match status" value="1"/>
</dbReference>
<proteinExistence type="predicted"/>
<dbReference type="PANTHER" id="PTHR42908:SF3">
    <property type="entry name" value="ELONGATION FACTOR-LIKE GTPASE 1"/>
    <property type="match status" value="1"/>
</dbReference>
<dbReference type="SUPFAM" id="SSF52540">
    <property type="entry name" value="P-loop containing nucleoside triphosphate hydrolases"/>
    <property type="match status" value="1"/>
</dbReference>
<dbReference type="CDD" id="cd01885">
    <property type="entry name" value="EF2"/>
    <property type="match status" value="1"/>
</dbReference>
<dbReference type="Gene3D" id="3.30.230.10">
    <property type="match status" value="1"/>
</dbReference>
<evidence type="ECO:0000313" key="4">
    <source>
        <dbReference type="EMBL" id="CAG2060088.1"/>
    </source>
</evidence>
<protein>
    <recommendedName>
        <fullName evidence="3">Tr-type G domain-containing protein</fullName>
    </recommendedName>
</protein>
<dbReference type="Pfam" id="PF25118">
    <property type="entry name" value="EFL1"/>
    <property type="match status" value="1"/>
</dbReference>
<dbReference type="InterPro" id="IPR014721">
    <property type="entry name" value="Ribsml_uS5_D2-typ_fold_subgr"/>
</dbReference>
<feature type="domain" description="Tr-type G" evidence="3">
    <location>
        <begin position="17"/>
        <end position="257"/>
    </location>
</feature>
<dbReference type="Proteomes" id="UP001153148">
    <property type="component" value="Unassembled WGS sequence"/>
</dbReference>
<dbReference type="Gene3D" id="3.90.1430.10">
    <property type="entry name" value="Yeast translation eEF2 (G' domain)"/>
    <property type="match status" value="1"/>
</dbReference>
<evidence type="ECO:0000256" key="2">
    <source>
        <dbReference type="ARBA" id="ARBA00023134"/>
    </source>
</evidence>
<dbReference type="NCBIfam" id="TIGR00231">
    <property type="entry name" value="small_GTP"/>
    <property type="match status" value="1"/>
</dbReference>
<comment type="caution">
    <text evidence="4">The sequence shown here is derived from an EMBL/GenBank/DDBJ whole genome shotgun (WGS) entry which is preliminary data.</text>
</comment>
<dbReference type="CDD" id="cd01681">
    <property type="entry name" value="aeEF2_snRNP_like_IV"/>
    <property type="match status" value="1"/>
</dbReference>
<dbReference type="PANTHER" id="PTHR42908">
    <property type="entry name" value="TRANSLATION ELONGATION FACTOR-RELATED"/>
    <property type="match status" value="1"/>
</dbReference>
<name>A0ABN7P274_TIMPD</name>
<sequence length="1109" mass="125095">MRNFSSDKLYNLQKNPNKIRNICILAHVDHGKTTLADSLVATNGIISAKMAGKLRYMDSRKDEQERGITMKSSSIALLHNLGEEDYMINLIDSPGHVDFSSEVSTAVRLCDGAIVIVDVVEGVCPQTKVALRQAWLENIRPVLVLNKIDRLIMEKQMSPLDAYVYLTQILEQVNAVMGEYFTMEVLGRSDVNKMENTEPNNEDSLYNWSTGLEDEDDSNLYFSPDHGNVVFASAIDGWGFGVEDFAKLYASKLGVSKTVLNKTLWGDYYLQSKTKRVMKGAMEKAKKPLFVQFVLENLWSVYNAIVVRRDKEKLTKIVESLNIKLTARDLRHTDGKVQLQAVCSQWMPLARTVLDMICKKLPSPCEMTEEKVEKLICSSTERFDNLPSETQKLKSAFLNCCGSEQSPLIVFISKMFPVERKHLPQNRPKQLTLEEINQRREQAKQRHIEKLNQDINGHPLSTMIPDANSSNLVAEKYTRENVDESPKEEHEEVFIAFARVFSGILKKGQEVYVLGPKHNPLVALERLRQGEEVDTRATVKDLKSGYYITKIVVNHLYMLMGRELESLEEVSAGNIVGIGGLDDHVLKTATLSTTVACPSFTELTLMVVPILRVAIEPVHPQDMATLTKGLRLLNQADACVQVIIQETGEHVLVTAGEVHLQRCLDDLKERYAKVEINVSEPIVPFRETVIEPPTVDMVNESIQDQGPSVKKTDAQDESTRNGVVTMWTANKQSMIKIRAAPLPAEITTLLETSSLLFKVLDKQFKVKSVSVQAVDEEYKVTNSLTELELSEKAKSNLTEKTLQAIEDLKKKLEVMFKEAGPEWDGAVDQMWSVGPRRCGANILLNRVSNYKRPPMWALIQTGNSPYLEYDSSFINGFQMATLAGPLCEEPMMGVCFIIEEWIILDKPLADVLTETQQPYGPFSGQIMSVVKEGCRRAFQVQPQRLMMAMYSCNIQANAEVLGKMYAVLGRRHGRVLHGDVVEGSATFNITAVLPVVESFSFAPEIRKQTSGLASPQLVFSHWEVLDIDPFWTPNTEEEYLHYGEKADSGNTARKYMEVVRRRKGLAVEEKTPLLHSSNRDSIILMRLGWTLLDSVKRLLDFCEYQRLHK</sequence>
<dbReference type="SUPFAM" id="SSF50447">
    <property type="entry name" value="Translation proteins"/>
    <property type="match status" value="1"/>
</dbReference>
<dbReference type="Gene3D" id="3.30.70.870">
    <property type="entry name" value="Elongation Factor G (Translational Gtpase), domain 3"/>
    <property type="match status" value="1"/>
</dbReference>
<dbReference type="InterPro" id="IPR056752">
    <property type="entry name" value="EFL1"/>
</dbReference>
<dbReference type="InterPro" id="IPR000640">
    <property type="entry name" value="EFG_V-like"/>
</dbReference>
<keyword evidence="1" id="KW-0547">Nucleotide-binding</keyword>
<dbReference type="InterPro" id="IPR004161">
    <property type="entry name" value="EFTu-like_2"/>
</dbReference>
<dbReference type="PRINTS" id="PR00315">
    <property type="entry name" value="ELONGATNFCT"/>
</dbReference>
<dbReference type="InterPro" id="IPR000795">
    <property type="entry name" value="T_Tr_GTP-bd_dom"/>
</dbReference>
<dbReference type="InterPro" id="IPR041095">
    <property type="entry name" value="EFG_II"/>
</dbReference>
<dbReference type="InterPro" id="IPR020568">
    <property type="entry name" value="Ribosomal_Su5_D2-typ_SF"/>
</dbReference>
<dbReference type="CDD" id="cd16268">
    <property type="entry name" value="EF2_II"/>
    <property type="match status" value="1"/>
</dbReference>